<keyword evidence="3" id="KW-1185">Reference proteome</keyword>
<dbReference type="AlphaFoldDB" id="A0A179DMI0"/>
<dbReference type="EMBL" id="LWHJ01000011">
    <property type="protein sequence ID" value="OAQ41940.1"/>
    <property type="molecule type" value="Genomic_DNA"/>
</dbReference>
<protein>
    <submittedName>
        <fullName evidence="2">Uncharacterized protein</fullName>
    </submittedName>
</protein>
<gene>
    <name evidence="2" type="ORF">A5893_02145</name>
</gene>
<dbReference type="Proteomes" id="UP000078459">
    <property type="component" value="Unassembled WGS sequence"/>
</dbReference>
<reference evidence="2 3" key="1">
    <citation type="submission" date="2016-04" db="EMBL/GenBank/DDBJ databases">
        <authorList>
            <person name="Evans L.H."/>
            <person name="Alamgir A."/>
            <person name="Owens N."/>
            <person name="Weber N.D."/>
            <person name="Virtaneva K."/>
            <person name="Barbian K."/>
            <person name="Babar A."/>
            <person name="Rosenke K."/>
        </authorList>
    </citation>
    <scope>NUCLEOTIDE SEQUENCE [LARGE SCALE GENOMIC DNA]</scope>
    <source>
        <strain evidence="2 3">CCM 8644</strain>
    </source>
</reference>
<accession>A0A179DMI0</accession>
<keyword evidence="1" id="KW-0472">Membrane</keyword>
<name>A0A179DMI0_9SPHI</name>
<proteinExistence type="predicted"/>
<sequence>MESISWTTFMITITLLVITYYIIVFIYCYGPTLSNILPKGSDDFSNPLFIVDDDEEVVPENAVETNDWQEPEPEIQEVDSLIEELNEGIGFAADHEYQPLAFKAHLASIINNFPNLKDSEFQPAINELIVKESKAYGLTGLSEEETMQLWNSN</sequence>
<dbReference type="OrthoDB" id="949965at2"/>
<evidence type="ECO:0000256" key="1">
    <source>
        <dbReference type="SAM" id="Phobius"/>
    </source>
</evidence>
<keyword evidence="1" id="KW-0812">Transmembrane</keyword>
<keyword evidence="1" id="KW-1133">Transmembrane helix</keyword>
<dbReference type="STRING" id="1826909.A5893_02145"/>
<dbReference type="RefSeq" id="WP_068820972.1">
    <property type="nucleotide sequence ID" value="NZ_LWHJ01000011.1"/>
</dbReference>
<evidence type="ECO:0000313" key="2">
    <source>
        <dbReference type="EMBL" id="OAQ41940.1"/>
    </source>
</evidence>
<reference evidence="2 3" key="2">
    <citation type="submission" date="2016-06" db="EMBL/GenBank/DDBJ databases">
        <title>Pedobacter psychrophilus sp. nov., isolated from Antarctic fragmentary rock.</title>
        <authorList>
            <person name="Svec P."/>
        </authorList>
    </citation>
    <scope>NUCLEOTIDE SEQUENCE [LARGE SCALE GENOMIC DNA]</scope>
    <source>
        <strain evidence="2 3">CCM 8644</strain>
    </source>
</reference>
<organism evidence="2 3">
    <name type="scientific">Pedobacter psychrophilus</name>
    <dbReference type="NCBI Taxonomy" id="1826909"/>
    <lineage>
        <taxon>Bacteria</taxon>
        <taxon>Pseudomonadati</taxon>
        <taxon>Bacteroidota</taxon>
        <taxon>Sphingobacteriia</taxon>
        <taxon>Sphingobacteriales</taxon>
        <taxon>Sphingobacteriaceae</taxon>
        <taxon>Pedobacter</taxon>
    </lineage>
</organism>
<feature type="transmembrane region" description="Helical" evidence="1">
    <location>
        <begin position="6"/>
        <end position="29"/>
    </location>
</feature>
<evidence type="ECO:0000313" key="3">
    <source>
        <dbReference type="Proteomes" id="UP000078459"/>
    </source>
</evidence>
<comment type="caution">
    <text evidence="2">The sequence shown here is derived from an EMBL/GenBank/DDBJ whole genome shotgun (WGS) entry which is preliminary data.</text>
</comment>